<evidence type="ECO:0000313" key="3">
    <source>
        <dbReference type="Proteomes" id="UP000030653"/>
    </source>
</evidence>
<accession>M5G9U2</accession>
<evidence type="ECO:0000259" key="1">
    <source>
        <dbReference type="Pfam" id="PF00583"/>
    </source>
</evidence>
<feature type="domain" description="N-acetyltransferase" evidence="1">
    <location>
        <begin position="303"/>
        <end position="362"/>
    </location>
</feature>
<dbReference type="Gene3D" id="3.40.630.30">
    <property type="match status" value="1"/>
</dbReference>
<organism evidence="2 3">
    <name type="scientific">Dacryopinax primogenitus (strain DJM 731)</name>
    <name type="common">Brown rot fungus</name>
    <dbReference type="NCBI Taxonomy" id="1858805"/>
    <lineage>
        <taxon>Eukaryota</taxon>
        <taxon>Fungi</taxon>
        <taxon>Dikarya</taxon>
        <taxon>Basidiomycota</taxon>
        <taxon>Agaricomycotina</taxon>
        <taxon>Dacrymycetes</taxon>
        <taxon>Dacrymycetales</taxon>
        <taxon>Dacrymycetaceae</taxon>
        <taxon>Dacryopinax</taxon>
    </lineage>
</organism>
<dbReference type="GeneID" id="63687557"/>
<dbReference type="AlphaFoldDB" id="M5G9U2"/>
<dbReference type="InterPro" id="IPR000182">
    <property type="entry name" value="GNAT_dom"/>
</dbReference>
<dbReference type="HOGENOM" id="CLU_059210_0_0_1"/>
<sequence length="392" mass="43909">MKDLTALSGSSNRNQLKPLRQPSSIICVNTHFSARDMLLAAGPDLEANPVKANLILSDAVERQVIEGYGEEIPSSLERRRWWDAYIRNMGKTESLMEPSNRGADGRPLLRDAVYISVWTLDQNSRTLDFLIACTGRKPVFVFTNHPSDALSPAFLERRLVPLAERMKQVIAEHRVFSIVGLEPVTAYLASVWETLTGHYILRPAYYEATHTFCTRQTLARPRQPFAGECRMGLATEAHITQAGRLCSVFTDSAHDDPYKLSVKQGIQEASYLIGRKELYVCEAPLPGTGAYEVVCIIAVTRKSSKVAAVSKVFTHMNHRRKGYAKHLLTFVCHDVLRTKEVVVLFVGHDLKTAAHVYGRVGFVGVGDRPLSERAFVENWLELGFDNVDIGHW</sequence>
<dbReference type="Pfam" id="PF00583">
    <property type="entry name" value="Acetyltransf_1"/>
    <property type="match status" value="1"/>
</dbReference>
<name>M5G9U2_DACPD</name>
<dbReference type="GO" id="GO:0016747">
    <property type="term" value="F:acyltransferase activity, transferring groups other than amino-acyl groups"/>
    <property type="evidence" value="ECO:0007669"/>
    <property type="project" value="InterPro"/>
</dbReference>
<protein>
    <recommendedName>
        <fullName evidence="1">N-acetyltransferase domain-containing protein</fullName>
    </recommendedName>
</protein>
<keyword evidence="3" id="KW-1185">Reference proteome</keyword>
<dbReference type="STRING" id="1858805.M5G9U2"/>
<dbReference type="SUPFAM" id="SSF55729">
    <property type="entry name" value="Acyl-CoA N-acyltransferases (Nat)"/>
    <property type="match status" value="1"/>
</dbReference>
<dbReference type="EMBL" id="JH795861">
    <property type="protein sequence ID" value="EJU02647.1"/>
    <property type="molecule type" value="Genomic_DNA"/>
</dbReference>
<dbReference type="Proteomes" id="UP000030653">
    <property type="component" value="Unassembled WGS sequence"/>
</dbReference>
<dbReference type="OrthoDB" id="5372118at2759"/>
<dbReference type="InterPro" id="IPR016181">
    <property type="entry name" value="Acyl_CoA_acyltransferase"/>
</dbReference>
<gene>
    <name evidence="2" type="ORF">DACRYDRAFT_21678</name>
</gene>
<proteinExistence type="predicted"/>
<dbReference type="OMA" id="ASHISIM"/>
<evidence type="ECO:0000313" key="2">
    <source>
        <dbReference type="EMBL" id="EJU02647.1"/>
    </source>
</evidence>
<dbReference type="RefSeq" id="XP_040629541.1">
    <property type="nucleotide sequence ID" value="XM_040772495.1"/>
</dbReference>
<reference evidence="2 3" key="1">
    <citation type="journal article" date="2012" name="Science">
        <title>The Paleozoic origin of enzymatic lignin decomposition reconstructed from 31 fungal genomes.</title>
        <authorList>
            <person name="Floudas D."/>
            <person name="Binder M."/>
            <person name="Riley R."/>
            <person name="Barry K."/>
            <person name="Blanchette R.A."/>
            <person name="Henrissat B."/>
            <person name="Martinez A.T."/>
            <person name="Otillar R."/>
            <person name="Spatafora J.W."/>
            <person name="Yadav J.S."/>
            <person name="Aerts A."/>
            <person name="Benoit I."/>
            <person name="Boyd A."/>
            <person name="Carlson A."/>
            <person name="Copeland A."/>
            <person name="Coutinho P.M."/>
            <person name="de Vries R.P."/>
            <person name="Ferreira P."/>
            <person name="Findley K."/>
            <person name="Foster B."/>
            <person name="Gaskell J."/>
            <person name="Glotzer D."/>
            <person name="Gorecki P."/>
            <person name="Heitman J."/>
            <person name="Hesse C."/>
            <person name="Hori C."/>
            <person name="Igarashi K."/>
            <person name="Jurgens J.A."/>
            <person name="Kallen N."/>
            <person name="Kersten P."/>
            <person name="Kohler A."/>
            <person name="Kuees U."/>
            <person name="Kumar T.K.A."/>
            <person name="Kuo A."/>
            <person name="LaButti K."/>
            <person name="Larrondo L.F."/>
            <person name="Lindquist E."/>
            <person name="Ling A."/>
            <person name="Lombard V."/>
            <person name="Lucas S."/>
            <person name="Lundell T."/>
            <person name="Martin R."/>
            <person name="McLaughlin D.J."/>
            <person name="Morgenstern I."/>
            <person name="Morin E."/>
            <person name="Murat C."/>
            <person name="Nagy L.G."/>
            <person name="Nolan M."/>
            <person name="Ohm R.A."/>
            <person name="Patyshakuliyeva A."/>
            <person name="Rokas A."/>
            <person name="Ruiz-Duenas F.J."/>
            <person name="Sabat G."/>
            <person name="Salamov A."/>
            <person name="Samejima M."/>
            <person name="Schmutz J."/>
            <person name="Slot J.C."/>
            <person name="St John F."/>
            <person name="Stenlid J."/>
            <person name="Sun H."/>
            <person name="Sun S."/>
            <person name="Syed K."/>
            <person name="Tsang A."/>
            <person name="Wiebenga A."/>
            <person name="Young D."/>
            <person name="Pisabarro A."/>
            <person name="Eastwood D.C."/>
            <person name="Martin F."/>
            <person name="Cullen D."/>
            <person name="Grigoriev I.V."/>
            <person name="Hibbett D.S."/>
        </authorList>
    </citation>
    <scope>NUCLEOTIDE SEQUENCE [LARGE SCALE GENOMIC DNA]</scope>
    <source>
        <strain evidence="2 3">DJM-731 SS1</strain>
    </source>
</reference>